<dbReference type="GO" id="GO:0016757">
    <property type="term" value="F:glycosyltransferase activity"/>
    <property type="evidence" value="ECO:0007669"/>
    <property type="project" value="InterPro"/>
</dbReference>
<accession>A0AB37UFU8</accession>
<dbReference type="Proteomes" id="UP000282574">
    <property type="component" value="Unassembled WGS sequence"/>
</dbReference>
<evidence type="ECO:0000259" key="1">
    <source>
        <dbReference type="Pfam" id="PF00534"/>
    </source>
</evidence>
<dbReference type="Gene3D" id="3.40.50.2000">
    <property type="entry name" value="Glycogen Phosphorylase B"/>
    <property type="match status" value="1"/>
</dbReference>
<dbReference type="SUPFAM" id="SSF53756">
    <property type="entry name" value="UDP-Glycosyltransferase/glycogen phosphorylase"/>
    <property type="match status" value="1"/>
</dbReference>
<dbReference type="AlphaFoldDB" id="A0AB37UFU8"/>
<comment type="caution">
    <text evidence="2">The sequence shown here is derived from an EMBL/GenBank/DDBJ whole genome shotgun (WGS) entry which is preliminary data.</text>
</comment>
<proteinExistence type="predicted"/>
<name>A0AB37UFU8_9CYAN</name>
<evidence type="ECO:0000313" key="3">
    <source>
        <dbReference type="Proteomes" id="UP000282574"/>
    </source>
</evidence>
<protein>
    <recommendedName>
        <fullName evidence="1">Glycosyl transferase family 1 domain-containing protein</fullName>
    </recommendedName>
</protein>
<organism evidence="2 3">
    <name type="scientific">Chroococcidiopsis cubana SAG 39.79</name>
    <dbReference type="NCBI Taxonomy" id="388085"/>
    <lineage>
        <taxon>Bacteria</taxon>
        <taxon>Bacillati</taxon>
        <taxon>Cyanobacteriota</taxon>
        <taxon>Cyanophyceae</taxon>
        <taxon>Chroococcidiopsidales</taxon>
        <taxon>Chroococcidiopsidaceae</taxon>
        <taxon>Chroococcidiopsis</taxon>
    </lineage>
</organism>
<gene>
    <name evidence="2" type="ORF">DSM107010_46660</name>
</gene>
<reference evidence="2 3" key="1">
    <citation type="journal article" date="2019" name="Genome Biol. Evol.">
        <title>Day and night: Metabolic profiles and evolutionary relationships of six axenic non-marine cyanobacteria.</title>
        <authorList>
            <person name="Will S.E."/>
            <person name="Henke P."/>
            <person name="Boedeker C."/>
            <person name="Huang S."/>
            <person name="Brinkmann H."/>
            <person name="Rohde M."/>
            <person name="Jarek M."/>
            <person name="Friedl T."/>
            <person name="Seufert S."/>
            <person name="Schumacher M."/>
            <person name="Overmann J."/>
            <person name="Neumann-Schaal M."/>
            <person name="Petersen J."/>
        </authorList>
    </citation>
    <scope>NUCLEOTIDE SEQUENCE [LARGE SCALE GENOMIC DNA]</scope>
    <source>
        <strain evidence="2 3">SAG 39.79</strain>
    </source>
</reference>
<dbReference type="Pfam" id="PF00534">
    <property type="entry name" value="Glycos_transf_1"/>
    <property type="match status" value="1"/>
</dbReference>
<dbReference type="PANTHER" id="PTHR12526">
    <property type="entry name" value="GLYCOSYLTRANSFERASE"/>
    <property type="match status" value="1"/>
</dbReference>
<sequence>MNILIIDSNRTVMIAKFLHRLGYYFNFILDKIRGRINRIKVASFKPEGIAKGNALISYNLDPFLAKSTEAVCNKHTHHWETVEMVRILLDFGYCVDVITLFNDLFIPKKKYSIAIDSRHNLERLAPLLDRDCIRVLYADTAHIIFHNAAECNRLYALQQRRGITLRNNRFELPNKGVEYADCTIVLGNEFTINTFKYARKPIYRVPISTTEIYPFPEEKDFATCCQRFLWFGSNGAVHKGLDLVLEAFAEMPDCHLTICGPVSKELDFEKAFYKELYHTPNIHTYGWIDVSSSDFVKIANSCLGIIYPSCSEGGGGCVITCMHAGLIPIVTYEASVDIRDDYGVILKEASIEEIKKEIQKISSLPPADLKAMARRSWEFVRANHTREKYSQEYRRVITEIIDNFGKSKDLN</sequence>
<evidence type="ECO:0000313" key="2">
    <source>
        <dbReference type="EMBL" id="RUT08750.1"/>
    </source>
</evidence>
<dbReference type="EMBL" id="RSCK01000051">
    <property type="protein sequence ID" value="RUT08750.1"/>
    <property type="molecule type" value="Genomic_DNA"/>
</dbReference>
<dbReference type="InterPro" id="IPR001296">
    <property type="entry name" value="Glyco_trans_1"/>
</dbReference>
<keyword evidence="3" id="KW-1185">Reference proteome</keyword>
<feature type="domain" description="Glycosyl transferase family 1" evidence="1">
    <location>
        <begin position="237"/>
        <end position="365"/>
    </location>
</feature>
<dbReference type="RefSeq" id="WP_199755713.1">
    <property type="nucleotide sequence ID" value="NZ_JAVKZF010000002.1"/>
</dbReference>